<keyword evidence="1" id="KW-0732">Signal</keyword>
<reference evidence="2" key="1">
    <citation type="submission" date="2018-07" db="EMBL/GenBank/DDBJ databases">
        <authorList>
            <person name="Quirk P.G."/>
            <person name="Krulwich T.A."/>
        </authorList>
    </citation>
    <scope>NUCLEOTIDE SEQUENCE</scope>
    <source>
        <strain evidence="2">96224</strain>
    </source>
</reference>
<evidence type="ECO:0000313" key="2">
    <source>
        <dbReference type="EMBL" id="SUZ12812.1"/>
    </source>
</evidence>
<dbReference type="EMBL" id="UIGY01000204">
    <property type="protein sequence ID" value="SUZ12812.1"/>
    <property type="molecule type" value="Genomic_DNA"/>
</dbReference>
<evidence type="ECO:0000256" key="1">
    <source>
        <dbReference type="SAM" id="SignalP"/>
    </source>
</evidence>
<proteinExistence type="predicted"/>
<feature type="chain" id="PRO_5016921603" evidence="1">
    <location>
        <begin position="24"/>
        <end position="303"/>
    </location>
</feature>
<accession>A0A381LH32</accession>
<sequence length="303" mass="34525">MGCVFAFLSTVMRHLVLINLSSSNSLYRAYQYPNPRFPELNAERETYYFRSMKMGPRALTAIYCSPTITGHELLEKISSGYVDVTAPAEPTLQNIPEAEEACLAKIRPLLSEISISQLLKIPGNFEPCTSKIIASLAFNGIFQIYGGYKCFAPPAKFTRPIVKADVALKMENLFSDDDVIFSTIQNRHIRALLWYQGHLQIFERRLDTDKIWVPTTTIGSESTNGRLISDFVRRKFFLTMMKTKNAGDYKIIISGLTLPEENQDLLVALELLVKYYNTDDHFLDDEIRYLILKGQLCKEIPQP</sequence>
<gene>
    <name evidence="2" type="ORF">BGT96224V2_LOCUS6008</name>
</gene>
<protein>
    <submittedName>
        <fullName evidence="2">BgtE-5862</fullName>
    </submittedName>
</protein>
<name>A0A381LH32_BLUGR</name>
<dbReference type="AlphaFoldDB" id="A0A381LH32"/>
<dbReference type="OrthoDB" id="10290202at2759"/>
<feature type="signal peptide" evidence="1">
    <location>
        <begin position="1"/>
        <end position="23"/>
    </location>
</feature>
<organism evidence="2">
    <name type="scientific">Blumeria graminis f. sp. tritici 96224</name>
    <dbReference type="NCBI Taxonomy" id="1268274"/>
    <lineage>
        <taxon>Eukaryota</taxon>
        <taxon>Fungi</taxon>
        <taxon>Dikarya</taxon>
        <taxon>Ascomycota</taxon>
        <taxon>Pezizomycotina</taxon>
        <taxon>Leotiomycetes</taxon>
        <taxon>Erysiphales</taxon>
        <taxon>Erysiphaceae</taxon>
        <taxon>Blumeria</taxon>
    </lineage>
</organism>
<feature type="non-terminal residue" evidence="2">
    <location>
        <position position="303"/>
    </location>
</feature>